<comment type="catalytic activity">
    <reaction evidence="9">
        <text>8-oxo-dATP + H2O = 8-oxo-dAMP + diphosphate + H(+)</text>
        <dbReference type="Rhea" id="RHEA:65396"/>
        <dbReference type="ChEBI" id="CHEBI:15377"/>
        <dbReference type="ChEBI" id="CHEBI:15378"/>
        <dbReference type="ChEBI" id="CHEBI:33019"/>
        <dbReference type="ChEBI" id="CHEBI:71361"/>
        <dbReference type="ChEBI" id="CHEBI:172871"/>
    </reaction>
    <physiologicalReaction direction="left-to-right" evidence="9">
        <dbReference type="Rhea" id="RHEA:65397"/>
    </physiologicalReaction>
</comment>
<comment type="similarity">
    <text evidence="3">Belongs to the Nudix hydrolase family.</text>
</comment>
<evidence type="ECO:0000256" key="14">
    <source>
        <dbReference type="ARBA" id="ARBA00026218"/>
    </source>
</evidence>
<comment type="catalytic activity">
    <reaction evidence="20">
        <text>N(6)-methyl-ATP + H2O = N(6)-methyl-AMP + diphosphate + H(+)</text>
        <dbReference type="Rhea" id="RHEA:67608"/>
        <dbReference type="ChEBI" id="CHEBI:15377"/>
        <dbReference type="ChEBI" id="CHEBI:15378"/>
        <dbReference type="ChEBI" id="CHEBI:33019"/>
        <dbReference type="ChEBI" id="CHEBI:144842"/>
        <dbReference type="ChEBI" id="CHEBI:172873"/>
    </reaction>
    <physiologicalReaction direction="left-to-right" evidence="20">
        <dbReference type="Rhea" id="RHEA:67609"/>
    </physiologicalReaction>
</comment>
<dbReference type="Gene3D" id="3.90.79.10">
    <property type="entry name" value="Nucleoside Triphosphate Pyrophosphohydrolase"/>
    <property type="match status" value="1"/>
</dbReference>
<dbReference type="Pfam" id="PF00293">
    <property type="entry name" value="NUDIX"/>
    <property type="match status" value="1"/>
</dbReference>
<dbReference type="EMBL" id="JARIHO010000031">
    <property type="protein sequence ID" value="KAJ7336452.1"/>
    <property type="molecule type" value="Genomic_DNA"/>
</dbReference>
<comment type="catalytic activity">
    <reaction evidence="12">
        <text>2-oxo-ATP + H2O = 2-oxo-AMP + diphosphate + H(+)</text>
        <dbReference type="Rhea" id="RHEA:67392"/>
        <dbReference type="ChEBI" id="CHEBI:15377"/>
        <dbReference type="ChEBI" id="CHEBI:15378"/>
        <dbReference type="ChEBI" id="CHEBI:33019"/>
        <dbReference type="ChEBI" id="CHEBI:71395"/>
        <dbReference type="ChEBI" id="CHEBI:172878"/>
    </reaction>
    <physiologicalReaction direction="left-to-right" evidence="12">
        <dbReference type="Rhea" id="RHEA:67393"/>
    </physiologicalReaction>
</comment>
<evidence type="ECO:0000256" key="15">
    <source>
        <dbReference type="ARBA" id="ARBA00029673"/>
    </source>
</evidence>
<evidence type="ECO:0000256" key="5">
    <source>
        <dbReference type="ARBA" id="ARBA00022723"/>
    </source>
</evidence>
<evidence type="ECO:0000256" key="11">
    <source>
        <dbReference type="ARBA" id="ARBA00024486"/>
    </source>
</evidence>
<evidence type="ECO:0000256" key="18">
    <source>
        <dbReference type="ARBA" id="ARBA00031927"/>
    </source>
</evidence>
<dbReference type="PROSITE" id="PS51462">
    <property type="entry name" value="NUDIX"/>
    <property type="match status" value="1"/>
</dbReference>
<dbReference type="InterPro" id="IPR003563">
    <property type="entry name" value="8ODP"/>
</dbReference>
<evidence type="ECO:0000256" key="6">
    <source>
        <dbReference type="ARBA" id="ARBA00022801"/>
    </source>
</evidence>
<dbReference type="PANTHER" id="PTHR43758">
    <property type="entry name" value="7,8-DIHYDRO-8-OXOGUANINE TRIPHOSPHATASE"/>
    <property type="match status" value="1"/>
</dbReference>
<comment type="subunit">
    <text evidence="4">Monomer.</text>
</comment>
<dbReference type="InterPro" id="IPR000086">
    <property type="entry name" value="NUDIX_hydrolase_dom"/>
</dbReference>
<evidence type="ECO:0000313" key="26">
    <source>
        <dbReference type="Proteomes" id="UP001218218"/>
    </source>
</evidence>
<evidence type="ECO:0000256" key="4">
    <source>
        <dbReference type="ARBA" id="ARBA00011245"/>
    </source>
</evidence>
<keyword evidence="8" id="KW-0539">Nucleus</keyword>
<evidence type="ECO:0000256" key="1">
    <source>
        <dbReference type="ARBA" id="ARBA00001946"/>
    </source>
</evidence>
<comment type="subcellular location">
    <subcellularLocation>
        <location evidence="2">Nucleus</location>
    </subcellularLocation>
</comment>
<evidence type="ECO:0000256" key="16">
    <source>
        <dbReference type="ARBA" id="ARBA00030634"/>
    </source>
</evidence>
<evidence type="ECO:0000256" key="20">
    <source>
        <dbReference type="ARBA" id="ARBA00048002"/>
    </source>
</evidence>
<evidence type="ECO:0000256" key="23">
    <source>
        <dbReference type="ARBA" id="ARBA00053094"/>
    </source>
</evidence>
<evidence type="ECO:0000256" key="10">
    <source>
        <dbReference type="ARBA" id="ARBA00024459"/>
    </source>
</evidence>
<organism evidence="25 26">
    <name type="scientific">Mycena albidolilacea</name>
    <dbReference type="NCBI Taxonomy" id="1033008"/>
    <lineage>
        <taxon>Eukaryota</taxon>
        <taxon>Fungi</taxon>
        <taxon>Dikarya</taxon>
        <taxon>Basidiomycota</taxon>
        <taxon>Agaricomycotina</taxon>
        <taxon>Agaricomycetes</taxon>
        <taxon>Agaricomycetidae</taxon>
        <taxon>Agaricales</taxon>
        <taxon>Marasmiineae</taxon>
        <taxon>Mycenaceae</taxon>
        <taxon>Mycena</taxon>
    </lineage>
</organism>
<dbReference type="GO" id="GO:0005737">
    <property type="term" value="C:cytoplasm"/>
    <property type="evidence" value="ECO:0007669"/>
    <property type="project" value="TreeGrafter"/>
</dbReference>
<dbReference type="GO" id="GO:0008828">
    <property type="term" value="F:dATP diphosphatase activity"/>
    <property type="evidence" value="ECO:0007669"/>
    <property type="project" value="UniProtKB-EC"/>
</dbReference>
<reference evidence="25" key="1">
    <citation type="submission" date="2023-03" db="EMBL/GenBank/DDBJ databases">
        <title>Massive genome expansion in bonnet fungi (Mycena s.s.) driven by repeated elements and novel gene families across ecological guilds.</title>
        <authorList>
            <consortium name="Lawrence Berkeley National Laboratory"/>
            <person name="Harder C.B."/>
            <person name="Miyauchi S."/>
            <person name="Viragh M."/>
            <person name="Kuo A."/>
            <person name="Thoen E."/>
            <person name="Andreopoulos B."/>
            <person name="Lu D."/>
            <person name="Skrede I."/>
            <person name="Drula E."/>
            <person name="Henrissat B."/>
            <person name="Morin E."/>
            <person name="Kohler A."/>
            <person name="Barry K."/>
            <person name="LaButti K."/>
            <person name="Morin E."/>
            <person name="Salamov A."/>
            <person name="Lipzen A."/>
            <person name="Mereny Z."/>
            <person name="Hegedus B."/>
            <person name="Baldrian P."/>
            <person name="Stursova M."/>
            <person name="Weitz H."/>
            <person name="Taylor A."/>
            <person name="Grigoriev I.V."/>
            <person name="Nagy L.G."/>
            <person name="Martin F."/>
            <person name="Kauserud H."/>
        </authorList>
    </citation>
    <scope>NUCLEOTIDE SEQUENCE</scope>
    <source>
        <strain evidence="25">CBHHK002</strain>
    </source>
</reference>
<dbReference type="GO" id="GO:0042262">
    <property type="term" value="P:DNA protection"/>
    <property type="evidence" value="ECO:0007669"/>
    <property type="project" value="InterPro"/>
</dbReference>
<protein>
    <recommendedName>
        <fullName evidence="14">Oxidized purine nucleoside triphosphate hydrolase</fullName>
        <ecNumber evidence="13">3.6.1.56</ecNumber>
    </recommendedName>
    <alternativeName>
        <fullName evidence="18">2-hydroxy-dATP diphosphatase</fullName>
    </alternativeName>
    <alternativeName>
        <fullName evidence="17">7,8-dihydro-8-oxoguanine triphosphatase</fullName>
    </alternativeName>
    <alternativeName>
        <fullName evidence="16">8-oxo-dGTPase</fullName>
    </alternativeName>
    <alternativeName>
        <fullName evidence="19">Methylated purine nucleoside triphosphate hydrolase</fullName>
    </alternativeName>
    <alternativeName>
        <fullName evidence="15">Nucleoside diphosphate-linked moiety X motif 1</fullName>
    </alternativeName>
</protein>
<comment type="catalytic activity">
    <reaction evidence="11">
        <text>8-oxo-dGTP + H2O = 8-oxo-dGMP + diphosphate + H(+)</text>
        <dbReference type="Rhea" id="RHEA:31575"/>
        <dbReference type="ChEBI" id="CHEBI:15377"/>
        <dbReference type="ChEBI" id="CHEBI:15378"/>
        <dbReference type="ChEBI" id="CHEBI:33019"/>
        <dbReference type="ChEBI" id="CHEBI:63224"/>
        <dbReference type="ChEBI" id="CHEBI:77896"/>
    </reaction>
    <physiologicalReaction direction="left-to-right" evidence="11">
        <dbReference type="Rhea" id="RHEA:31576"/>
    </physiologicalReaction>
</comment>
<evidence type="ECO:0000256" key="19">
    <source>
        <dbReference type="ARBA" id="ARBA00032071"/>
    </source>
</evidence>
<dbReference type="AlphaFoldDB" id="A0AAD6ZSM7"/>
<dbReference type="PRINTS" id="PR01403">
    <property type="entry name" value="8OXTPHPHTASE"/>
</dbReference>
<accession>A0AAD6ZSM7</accession>
<dbReference type="Proteomes" id="UP001218218">
    <property type="component" value="Unassembled WGS sequence"/>
</dbReference>
<dbReference type="PANTHER" id="PTHR43758:SF2">
    <property type="entry name" value="OXIDIZED PURINE NUCLEOSIDE TRIPHOSPHATE HYDROLASE"/>
    <property type="match status" value="1"/>
</dbReference>
<name>A0AAD6ZSM7_9AGAR</name>
<comment type="function">
    <text evidence="23">Oxidized purine nucleoside triphosphate hydrolase which is a prominent sanitizer of the oxidized nucleotide pool. Catalyzes the hydrolysis of 2-oxo-dATP (2-hydroxy-dATP) into 2-oxo-dAMP. Also has a significant hydrolase activity toward 2-oxo-ATP, 8-oxo-dGTP and 8-oxo-dATP. Through the hydrolysis of oxidized purine nucleoside triphosphates, prevents their incorporation into DNA and the subsequent transversions A:T to C:G and G:C to T:A. Also catalyzes the hydrolysis of methylated purine nucleoside triphosphate preventing their integration into DNA. Through this antimutagenic activity protects cells from oxidative stress.</text>
</comment>
<dbReference type="SUPFAM" id="SSF55811">
    <property type="entry name" value="Nudix"/>
    <property type="match status" value="1"/>
</dbReference>
<evidence type="ECO:0000256" key="13">
    <source>
        <dbReference type="ARBA" id="ARBA00026103"/>
    </source>
</evidence>
<comment type="catalytic activity">
    <reaction evidence="21">
        <text>O(6)-methyl-dGTP + H2O = O(6)-methyl-dGMP + diphosphate + H(+)</text>
        <dbReference type="Rhea" id="RHEA:67600"/>
        <dbReference type="ChEBI" id="CHEBI:15377"/>
        <dbReference type="ChEBI" id="CHEBI:15378"/>
        <dbReference type="ChEBI" id="CHEBI:33019"/>
        <dbReference type="ChEBI" id="CHEBI:169974"/>
        <dbReference type="ChEBI" id="CHEBI:169975"/>
    </reaction>
    <physiologicalReaction direction="left-to-right" evidence="21">
        <dbReference type="Rhea" id="RHEA:67601"/>
    </physiologicalReaction>
</comment>
<evidence type="ECO:0000259" key="24">
    <source>
        <dbReference type="PROSITE" id="PS51462"/>
    </source>
</evidence>
<dbReference type="GO" id="GO:0005634">
    <property type="term" value="C:nucleus"/>
    <property type="evidence" value="ECO:0007669"/>
    <property type="project" value="UniProtKB-SubCell"/>
</dbReference>
<dbReference type="InterPro" id="IPR020084">
    <property type="entry name" value="NUDIX_hydrolase_CS"/>
</dbReference>
<evidence type="ECO:0000256" key="21">
    <source>
        <dbReference type="ARBA" id="ARBA00048894"/>
    </source>
</evidence>
<dbReference type="EC" id="3.6.1.56" evidence="13"/>
<sequence length="180" mass="20689">MPPPGLPDDLQEFKAGGSGEWFPAAEIRYYTNVFLVQDDKLLLGYKKRGLGIHKYNGFGGKVEPKESTMDAALRELQEEAGITAPLIHAGTLLFVVPGEKWAHIDIFRAEEYTGTITESDEMRPEWFDTNNIPFDNMWEEDRYWLPLLLSKQHFSGRADFEREGEKYSPKKWWIGIDSTT</sequence>
<gene>
    <name evidence="25" type="ORF">DFH08DRAFT_784625</name>
</gene>
<comment type="cofactor">
    <cofactor evidence="1">
        <name>Mg(2+)</name>
        <dbReference type="ChEBI" id="CHEBI:18420"/>
    </cofactor>
</comment>
<evidence type="ECO:0000256" key="7">
    <source>
        <dbReference type="ARBA" id="ARBA00022842"/>
    </source>
</evidence>
<comment type="catalytic activity">
    <reaction evidence="10">
        <text>2-oxo-dATP + H2O = 2-oxo-dAMP + diphosphate + H(+)</text>
        <dbReference type="Rhea" id="RHEA:31583"/>
        <dbReference type="ChEBI" id="CHEBI:15377"/>
        <dbReference type="ChEBI" id="CHEBI:15378"/>
        <dbReference type="ChEBI" id="CHEBI:33019"/>
        <dbReference type="ChEBI" id="CHEBI:63212"/>
        <dbReference type="ChEBI" id="CHEBI:77897"/>
        <dbReference type="EC" id="3.6.1.56"/>
    </reaction>
    <physiologicalReaction direction="left-to-right" evidence="10">
        <dbReference type="Rhea" id="RHEA:31584"/>
    </physiologicalReaction>
</comment>
<evidence type="ECO:0000313" key="25">
    <source>
        <dbReference type="EMBL" id="KAJ7336452.1"/>
    </source>
</evidence>
<evidence type="ECO:0000256" key="8">
    <source>
        <dbReference type="ARBA" id="ARBA00023242"/>
    </source>
</evidence>
<evidence type="ECO:0000256" key="3">
    <source>
        <dbReference type="ARBA" id="ARBA00005582"/>
    </source>
</evidence>
<keyword evidence="26" id="KW-1185">Reference proteome</keyword>
<evidence type="ECO:0000256" key="9">
    <source>
        <dbReference type="ARBA" id="ARBA00024448"/>
    </source>
</evidence>
<proteinExistence type="inferred from homology"/>
<keyword evidence="7" id="KW-0460">Magnesium</keyword>
<dbReference type="GO" id="GO:0046872">
    <property type="term" value="F:metal ion binding"/>
    <property type="evidence" value="ECO:0007669"/>
    <property type="project" value="UniProtKB-KW"/>
</dbReference>
<comment type="catalytic activity">
    <reaction evidence="22">
        <text>N(6)-methyl-dATP + H2O = N(6)-methyl-dAMP + diphosphate + H(+)</text>
        <dbReference type="Rhea" id="RHEA:67604"/>
        <dbReference type="ChEBI" id="CHEBI:15377"/>
        <dbReference type="ChEBI" id="CHEBI:15378"/>
        <dbReference type="ChEBI" id="CHEBI:33019"/>
        <dbReference type="ChEBI" id="CHEBI:169976"/>
        <dbReference type="ChEBI" id="CHEBI:172872"/>
    </reaction>
    <physiologicalReaction direction="left-to-right" evidence="22">
        <dbReference type="Rhea" id="RHEA:67605"/>
    </physiologicalReaction>
</comment>
<evidence type="ECO:0000256" key="22">
    <source>
        <dbReference type="ARBA" id="ARBA00049032"/>
    </source>
</evidence>
<keyword evidence="5" id="KW-0479">Metal-binding</keyword>
<keyword evidence="6 25" id="KW-0378">Hydrolase</keyword>
<evidence type="ECO:0000256" key="12">
    <source>
        <dbReference type="ARBA" id="ARBA00024596"/>
    </source>
</evidence>
<evidence type="ECO:0000256" key="2">
    <source>
        <dbReference type="ARBA" id="ARBA00004123"/>
    </source>
</evidence>
<feature type="domain" description="Nudix hydrolase" evidence="24">
    <location>
        <begin position="20"/>
        <end position="150"/>
    </location>
</feature>
<dbReference type="CDD" id="cd03427">
    <property type="entry name" value="NUDIX_MTH1_Nudt1"/>
    <property type="match status" value="1"/>
</dbReference>
<dbReference type="InterPro" id="IPR015797">
    <property type="entry name" value="NUDIX_hydrolase-like_dom_sf"/>
</dbReference>
<dbReference type="PROSITE" id="PS00893">
    <property type="entry name" value="NUDIX_BOX"/>
    <property type="match status" value="1"/>
</dbReference>
<comment type="caution">
    <text evidence="25">The sequence shown here is derived from an EMBL/GenBank/DDBJ whole genome shotgun (WGS) entry which is preliminary data.</text>
</comment>
<evidence type="ECO:0000256" key="17">
    <source>
        <dbReference type="ARBA" id="ARBA00030682"/>
    </source>
</evidence>
<dbReference type="GO" id="GO:0008413">
    <property type="term" value="F:8-oxo-7,8-dihydroguanosine triphosphate pyrophosphatase activity"/>
    <property type="evidence" value="ECO:0007669"/>
    <property type="project" value="InterPro"/>
</dbReference>